<proteinExistence type="predicted"/>
<dbReference type="EMBL" id="LRBV02000012">
    <property type="status" value="NOT_ANNOTATED_CDS"/>
    <property type="molecule type" value="Genomic_DNA"/>
</dbReference>
<feature type="compositionally biased region" description="Low complexity" evidence="4">
    <location>
        <begin position="76"/>
        <end position="88"/>
    </location>
</feature>
<dbReference type="Pfam" id="PF15811">
    <property type="entry name" value="SVIP"/>
    <property type="match status" value="1"/>
</dbReference>
<accession>A0A7N2N6C8</accession>
<dbReference type="InParanoid" id="A0A7N2N6C8"/>
<evidence type="ECO:0000256" key="3">
    <source>
        <dbReference type="ARBA" id="ARBA00023288"/>
    </source>
</evidence>
<evidence type="ECO:0000256" key="1">
    <source>
        <dbReference type="ARBA" id="ARBA00022707"/>
    </source>
</evidence>
<name>A0A7N2N6C8_QUELO</name>
<organism evidence="5 6">
    <name type="scientific">Quercus lobata</name>
    <name type="common">Valley oak</name>
    <dbReference type="NCBI Taxonomy" id="97700"/>
    <lineage>
        <taxon>Eukaryota</taxon>
        <taxon>Viridiplantae</taxon>
        <taxon>Streptophyta</taxon>
        <taxon>Embryophyta</taxon>
        <taxon>Tracheophyta</taxon>
        <taxon>Spermatophyta</taxon>
        <taxon>Magnoliopsida</taxon>
        <taxon>eudicotyledons</taxon>
        <taxon>Gunneridae</taxon>
        <taxon>Pentapetalae</taxon>
        <taxon>rosids</taxon>
        <taxon>fabids</taxon>
        <taxon>Fagales</taxon>
        <taxon>Fagaceae</taxon>
        <taxon>Quercus</taxon>
    </lineage>
</organism>
<dbReference type="FunCoup" id="A0A7N2N6C8">
    <property type="interactions" value="31"/>
</dbReference>
<keyword evidence="1" id="KW-0519">Myristate</keyword>
<feature type="region of interest" description="Disordered" evidence="4">
    <location>
        <begin position="11"/>
        <end position="95"/>
    </location>
</feature>
<feature type="compositionally biased region" description="Basic and acidic residues" evidence="4">
    <location>
        <begin position="45"/>
        <end position="58"/>
    </location>
</feature>
<sequence length="154" mass="17095">MGCFACFDGGNKKQRRSEGFVGVNNNQQQRKEGFVGGGNNKKQQRKEAERLASEEARAKAAQAAQKRQEQFEKSAAGRAARAQMQGMAKQSANSNKGEPVLKVLLFKMLIFPALANDLRRSLLSSSKLSIVYDQIKLYPLYCQFLSWGADSDTQ</sequence>
<reference evidence="5" key="2">
    <citation type="submission" date="2021-01" db="UniProtKB">
        <authorList>
            <consortium name="EnsemblPlants"/>
        </authorList>
    </citation>
    <scope>IDENTIFICATION</scope>
</reference>
<dbReference type="Proteomes" id="UP000594261">
    <property type="component" value="Chromosome 12"/>
</dbReference>
<dbReference type="InterPro" id="IPR031632">
    <property type="entry name" value="SVIP"/>
</dbReference>
<evidence type="ECO:0000256" key="2">
    <source>
        <dbReference type="ARBA" id="ARBA00023139"/>
    </source>
</evidence>
<keyword evidence="6" id="KW-1185">Reference proteome</keyword>
<evidence type="ECO:0000313" key="5">
    <source>
        <dbReference type="EnsemblPlants" id="QL12p038109:mrna"/>
    </source>
</evidence>
<protein>
    <submittedName>
        <fullName evidence="5">Uncharacterized protein</fullName>
    </submittedName>
</protein>
<evidence type="ECO:0000256" key="4">
    <source>
        <dbReference type="SAM" id="MobiDB-lite"/>
    </source>
</evidence>
<keyword evidence="3" id="KW-0449">Lipoprotein</keyword>
<reference evidence="5 6" key="1">
    <citation type="journal article" date="2016" name="G3 (Bethesda)">
        <title>First Draft Assembly and Annotation of the Genome of a California Endemic Oak Quercus lobata Nee (Fagaceae).</title>
        <authorList>
            <person name="Sork V.L."/>
            <person name="Fitz-Gibbon S.T."/>
            <person name="Puiu D."/>
            <person name="Crepeau M."/>
            <person name="Gugger P.F."/>
            <person name="Sherman R."/>
            <person name="Stevens K."/>
            <person name="Langley C.H."/>
            <person name="Pellegrini M."/>
            <person name="Salzberg S.L."/>
        </authorList>
    </citation>
    <scope>NUCLEOTIDE SEQUENCE [LARGE SCALE GENOMIC DNA]</scope>
    <source>
        <strain evidence="5 6">cv. SW786</strain>
    </source>
</reference>
<dbReference type="PANTHER" id="PTHR36813:SF1">
    <property type="entry name" value="TRANSMEMBRANE PROTEIN"/>
    <property type="match status" value="1"/>
</dbReference>
<keyword evidence="2" id="KW-0564">Palmitate</keyword>
<evidence type="ECO:0000313" key="6">
    <source>
        <dbReference type="Proteomes" id="UP000594261"/>
    </source>
</evidence>
<dbReference type="Gramene" id="QL12p038109:mrna">
    <property type="protein sequence ID" value="QL12p038109:mrna"/>
    <property type="gene ID" value="QL12p038109"/>
</dbReference>
<dbReference type="EnsemblPlants" id="QL12p038109:mrna">
    <property type="protein sequence ID" value="QL12p038109:mrna"/>
    <property type="gene ID" value="QL12p038109"/>
</dbReference>
<dbReference type="PANTHER" id="PTHR36813">
    <property type="entry name" value="TRANSMEMBRANE PROTEIN"/>
    <property type="match status" value="1"/>
</dbReference>
<dbReference type="AlphaFoldDB" id="A0A7N2N6C8"/>